<evidence type="ECO:0000313" key="2">
    <source>
        <dbReference type="Proteomes" id="UP000034154"/>
    </source>
</evidence>
<dbReference type="EMBL" id="LCJB01000093">
    <property type="protein sequence ID" value="KKT67909.1"/>
    <property type="molecule type" value="Genomic_DNA"/>
</dbReference>
<gene>
    <name evidence="1" type="ORF">UW63_C0093G0004</name>
</gene>
<dbReference type="AlphaFoldDB" id="A0A0G1M7L5"/>
<evidence type="ECO:0000313" key="1">
    <source>
        <dbReference type="EMBL" id="KKT67909.1"/>
    </source>
</evidence>
<organism evidence="1 2">
    <name type="scientific">Candidatus Uhrbacteria bacterium GW2011_GWF2_44_350</name>
    <dbReference type="NCBI Taxonomy" id="1619000"/>
    <lineage>
        <taxon>Bacteria</taxon>
        <taxon>Candidatus Uhriibacteriota</taxon>
    </lineage>
</organism>
<dbReference type="Proteomes" id="UP000034154">
    <property type="component" value="Unassembled WGS sequence"/>
</dbReference>
<comment type="caution">
    <text evidence="1">The sequence shown here is derived from an EMBL/GenBank/DDBJ whole genome shotgun (WGS) entry which is preliminary data.</text>
</comment>
<name>A0A0G1M7L5_9BACT</name>
<reference evidence="1 2" key="1">
    <citation type="journal article" date="2015" name="Nature">
        <title>rRNA introns, odd ribosomes, and small enigmatic genomes across a large radiation of phyla.</title>
        <authorList>
            <person name="Brown C.T."/>
            <person name="Hug L.A."/>
            <person name="Thomas B.C."/>
            <person name="Sharon I."/>
            <person name="Castelle C.J."/>
            <person name="Singh A."/>
            <person name="Wilkins M.J."/>
            <person name="Williams K.H."/>
            <person name="Banfield J.F."/>
        </authorList>
    </citation>
    <scope>NUCLEOTIDE SEQUENCE [LARGE SCALE GENOMIC DNA]</scope>
</reference>
<accession>A0A0G1M7L5</accession>
<evidence type="ECO:0008006" key="3">
    <source>
        <dbReference type="Google" id="ProtNLM"/>
    </source>
</evidence>
<proteinExistence type="predicted"/>
<sequence>MSELKHCPFCGEKHGWEDITDIRFGKNKSICCHGRVLFTAYNKNQHRIITELWNTRPIEDNLIAERDAALARAGTA</sequence>
<protein>
    <recommendedName>
        <fullName evidence="3">Restriction alleviation protein, Lar family</fullName>
    </recommendedName>
</protein>